<evidence type="ECO:0000259" key="4">
    <source>
        <dbReference type="PROSITE" id="PS01124"/>
    </source>
</evidence>
<dbReference type="SUPFAM" id="SSF51215">
    <property type="entry name" value="Regulatory protein AraC"/>
    <property type="match status" value="1"/>
</dbReference>
<dbReference type="AlphaFoldDB" id="A0A1B1A3J6"/>
<dbReference type="PROSITE" id="PS01124">
    <property type="entry name" value="HTH_ARAC_FAMILY_2"/>
    <property type="match status" value="1"/>
</dbReference>
<dbReference type="STRING" id="1265309.K529_010060"/>
<sequence length="297" mass="33020">MTDTPSEQQIVRATPHSLERSCALPSAGDWLRVAPNTQGLERIEAHFDGHAYAPHRHDTYAIGYTLNGVQSFRYRGARADSLAGNVIVIHPDELHDGEAGHEAGFSYRMLYIAPARIREALGGEARALPFARDPVFTDGALLQALHIACADMQRPLEPLQLDQVITLLAQGLLSKDHSAGRLRPTRIDHRAIERARAYLHTNADQVVRSEELENVTQLNRYSLSRQFRAALGTSPYRYLTLRRVDRARKAISEGMSLAEAAVYAGFSDQPHMTRQFTAAVGMSPGRWQQVVCPPPRP</sequence>
<dbReference type="SUPFAM" id="SSF46689">
    <property type="entry name" value="Homeodomain-like"/>
    <property type="match status" value="2"/>
</dbReference>
<dbReference type="GO" id="GO:0003700">
    <property type="term" value="F:DNA-binding transcription factor activity"/>
    <property type="evidence" value="ECO:0007669"/>
    <property type="project" value="InterPro"/>
</dbReference>
<evidence type="ECO:0000313" key="5">
    <source>
        <dbReference type="EMBL" id="ANP41106.1"/>
    </source>
</evidence>
<dbReference type="OrthoDB" id="9814125at2"/>
<dbReference type="InterPro" id="IPR003313">
    <property type="entry name" value="AraC-bd"/>
</dbReference>
<dbReference type="Pfam" id="PF02311">
    <property type="entry name" value="AraC_binding"/>
    <property type="match status" value="1"/>
</dbReference>
<evidence type="ECO:0000256" key="3">
    <source>
        <dbReference type="ARBA" id="ARBA00023163"/>
    </source>
</evidence>
<dbReference type="PANTHER" id="PTHR46796:SF2">
    <property type="entry name" value="TRANSCRIPTIONAL REGULATORY PROTEIN"/>
    <property type="match status" value="1"/>
</dbReference>
<keyword evidence="3" id="KW-0804">Transcription</keyword>
<organism evidence="5 6">
    <name type="scientific">Tritonibacter mobilis F1926</name>
    <dbReference type="NCBI Taxonomy" id="1265309"/>
    <lineage>
        <taxon>Bacteria</taxon>
        <taxon>Pseudomonadati</taxon>
        <taxon>Pseudomonadota</taxon>
        <taxon>Alphaproteobacteria</taxon>
        <taxon>Rhodobacterales</taxon>
        <taxon>Paracoccaceae</taxon>
        <taxon>Tritonibacter</taxon>
    </lineage>
</organism>
<accession>A0A1B1A3J6</accession>
<dbReference type="EMBL" id="CP015230">
    <property type="protein sequence ID" value="ANP41106.1"/>
    <property type="molecule type" value="Genomic_DNA"/>
</dbReference>
<proteinExistence type="predicted"/>
<protein>
    <submittedName>
        <fullName evidence="5">AraC family transcriptional regulator</fullName>
    </submittedName>
</protein>
<dbReference type="Gene3D" id="1.10.10.60">
    <property type="entry name" value="Homeodomain-like"/>
    <property type="match status" value="1"/>
</dbReference>
<dbReference type="KEGG" id="rmb:K529_010060"/>
<feature type="domain" description="HTH araC/xylS-type" evidence="4">
    <location>
        <begin position="193"/>
        <end position="290"/>
    </location>
</feature>
<evidence type="ECO:0000313" key="6">
    <source>
        <dbReference type="Proteomes" id="UP000013243"/>
    </source>
</evidence>
<dbReference type="GeneID" id="28250178"/>
<reference evidence="5 6" key="1">
    <citation type="journal article" date="2016" name="ISME J.">
        <title>Global occurrence and heterogeneity of the Roseobacter-clade species Ruegeria mobilis.</title>
        <authorList>
            <person name="Sonnenschein E."/>
            <person name="Gram L."/>
        </authorList>
    </citation>
    <scope>NUCLEOTIDE SEQUENCE [LARGE SCALE GENOMIC DNA]</scope>
    <source>
        <strain evidence="5 6">F1926</strain>
    </source>
</reference>
<name>A0A1B1A3J6_9RHOB</name>
<dbReference type="Proteomes" id="UP000013243">
    <property type="component" value="Chromosome"/>
</dbReference>
<dbReference type="Pfam" id="PF12833">
    <property type="entry name" value="HTH_18"/>
    <property type="match status" value="1"/>
</dbReference>
<evidence type="ECO:0000256" key="2">
    <source>
        <dbReference type="ARBA" id="ARBA00023125"/>
    </source>
</evidence>
<evidence type="ECO:0000256" key="1">
    <source>
        <dbReference type="ARBA" id="ARBA00023015"/>
    </source>
</evidence>
<dbReference type="GO" id="GO:0043565">
    <property type="term" value="F:sequence-specific DNA binding"/>
    <property type="evidence" value="ECO:0007669"/>
    <property type="project" value="InterPro"/>
</dbReference>
<dbReference type="PANTHER" id="PTHR46796">
    <property type="entry name" value="HTH-TYPE TRANSCRIPTIONAL ACTIVATOR RHAS-RELATED"/>
    <property type="match status" value="1"/>
</dbReference>
<dbReference type="InterPro" id="IPR018060">
    <property type="entry name" value="HTH_AraC"/>
</dbReference>
<keyword evidence="2" id="KW-0238">DNA-binding</keyword>
<keyword evidence="1" id="KW-0805">Transcription regulation</keyword>
<dbReference type="SMART" id="SM00342">
    <property type="entry name" value="HTH_ARAC"/>
    <property type="match status" value="1"/>
</dbReference>
<dbReference type="InterPro" id="IPR009057">
    <property type="entry name" value="Homeodomain-like_sf"/>
</dbReference>
<gene>
    <name evidence="5" type="ORF">K529_010060</name>
</gene>
<dbReference type="RefSeq" id="WP_005614462.1">
    <property type="nucleotide sequence ID" value="NZ_CP015230.1"/>
</dbReference>
<dbReference type="InterPro" id="IPR050204">
    <property type="entry name" value="AraC_XylS_family_regulators"/>
</dbReference>
<dbReference type="InterPro" id="IPR037923">
    <property type="entry name" value="HTH-like"/>
</dbReference>